<organism evidence="1 2">
    <name type="scientific">Holotrichia oblita</name>
    <name type="common">Chafer beetle</name>
    <dbReference type="NCBI Taxonomy" id="644536"/>
    <lineage>
        <taxon>Eukaryota</taxon>
        <taxon>Metazoa</taxon>
        <taxon>Ecdysozoa</taxon>
        <taxon>Arthropoda</taxon>
        <taxon>Hexapoda</taxon>
        <taxon>Insecta</taxon>
        <taxon>Pterygota</taxon>
        <taxon>Neoptera</taxon>
        <taxon>Endopterygota</taxon>
        <taxon>Coleoptera</taxon>
        <taxon>Polyphaga</taxon>
        <taxon>Scarabaeiformia</taxon>
        <taxon>Scarabaeidae</taxon>
        <taxon>Melolonthinae</taxon>
        <taxon>Holotrichia</taxon>
    </lineage>
</organism>
<gene>
    <name evidence="1" type="ORF">MML48_8g00010356</name>
</gene>
<proteinExistence type="predicted"/>
<reference evidence="1" key="1">
    <citation type="submission" date="2022-04" db="EMBL/GenBank/DDBJ databases">
        <title>Chromosome-scale genome assembly of Holotrichia oblita Faldermann.</title>
        <authorList>
            <person name="Rongchong L."/>
        </authorList>
    </citation>
    <scope>NUCLEOTIDE SEQUENCE</scope>
    <source>
        <strain evidence="1">81SQS9</strain>
    </source>
</reference>
<keyword evidence="2" id="KW-1185">Reference proteome</keyword>
<sequence length="402" mass="44111">MASTEQIGLNKTWELSLYELHRTPQDAIVDNTEIAVSPRSLHSELMCPICLDMLKKTMTTKECLHRFCSECIITALRSGNKECPTCRKKLVSKRSLRPDPNFDLLISKIYPSRDEYEAHQERVLAKLNKSHSQAALVNSITEGIKVQLQNRPNRSRKGNEESGSGNPGEPNQSTAQPSESGSSQGQPSSSQPIPVSNASVSTIPTGNTSTASDSHSSGNPSTNTAARMASPAPSGRSTPSQPPSPGSSLGKSIGKRPKSAFTSERSEESETSERTDQTDTEGEGPSEPLTLNEIELVFKPHPTEMSGDNPLVKALKENSVRYIKTTANATVDHLHKYLAMRLTLDVDSQLSLTHHLLNFCIFISPSSGQYVQLNGNQTLGQVNDKFWKVNKPLEMYYSWKKT</sequence>
<evidence type="ECO:0000313" key="1">
    <source>
        <dbReference type="EMBL" id="KAI4456423.1"/>
    </source>
</evidence>
<dbReference type="EMBL" id="CM043022">
    <property type="protein sequence ID" value="KAI4456423.1"/>
    <property type="molecule type" value="Genomic_DNA"/>
</dbReference>
<dbReference type="Proteomes" id="UP001056778">
    <property type="component" value="Chromosome 8"/>
</dbReference>
<protein>
    <submittedName>
        <fullName evidence="1">E3 ubiquitin-protein ligase ring1 / ring 2 family member</fullName>
    </submittedName>
</protein>
<comment type="caution">
    <text evidence="1">The sequence shown here is derived from an EMBL/GenBank/DDBJ whole genome shotgun (WGS) entry which is preliminary data.</text>
</comment>
<evidence type="ECO:0000313" key="2">
    <source>
        <dbReference type="Proteomes" id="UP001056778"/>
    </source>
</evidence>
<accession>A0ACB9SNR8</accession>
<name>A0ACB9SNR8_HOLOL</name>